<dbReference type="AlphaFoldDB" id="A0A4U5LX62"/>
<proteinExistence type="predicted"/>
<feature type="region of interest" description="Disordered" evidence="1">
    <location>
        <begin position="1"/>
        <end position="27"/>
    </location>
</feature>
<comment type="caution">
    <text evidence="2">The sequence shown here is derived from an EMBL/GenBank/DDBJ whole genome shotgun (WGS) entry which is preliminary data.</text>
</comment>
<protein>
    <submittedName>
        <fullName evidence="2">Uncharacterized protein</fullName>
    </submittedName>
</protein>
<name>A0A4U5LX62_STECR</name>
<reference evidence="2 3" key="2">
    <citation type="journal article" date="2019" name="G3 (Bethesda)">
        <title>Hybrid Assembly of the Genome of the Entomopathogenic Nematode Steinernema carpocapsae Identifies the X-Chromosome.</title>
        <authorList>
            <person name="Serra L."/>
            <person name="Macchietto M."/>
            <person name="Macias-Munoz A."/>
            <person name="McGill C.J."/>
            <person name="Rodriguez I.M."/>
            <person name="Rodriguez B."/>
            <person name="Murad R."/>
            <person name="Mortazavi A."/>
        </authorList>
    </citation>
    <scope>NUCLEOTIDE SEQUENCE [LARGE SCALE GENOMIC DNA]</scope>
    <source>
        <strain evidence="2 3">ALL</strain>
    </source>
</reference>
<keyword evidence="3" id="KW-1185">Reference proteome</keyword>
<accession>A0A4U5LX62</accession>
<organism evidence="2 3">
    <name type="scientific">Steinernema carpocapsae</name>
    <name type="common">Entomopathogenic nematode</name>
    <dbReference type="NCBI Taxonomy" id="34508"/>
    <lineage>
        <taxon>Eukaryota</taxon>
        <taxon>Metazoa</taxon>
        <taxon>Ecdysozoa</taxon>
        <taxon>Nematoda</taxon>
        <taxon>Chromadorea</taxon>
        <taxon>Rhabditida</taxon>
        <taxon>Tylenchina</taxon>
        <taxon>Panagrolaimomorpha</taxon>
        <taxon>Strongyloidoidea</taxon>
        <taxon>Steinernematidae</taxon>
        <taxon>Steinernema</taxon>
    </lineage>
</organism>
<gene>
    <name evidence="2" type="ORF">L596_028005</name>
</gene>
<reference evidence="2 3" key="1">
    <citation type="journal article" date="2015" name="Genome Biol.">
        <title>Comparative genomics of Steinernema reveals deeply conserved gene regulatory networks.</title>
        <authorList>
            <person name="Dillman A.R."/>
            <person name="Macchietto M."/>
            <person name="Porter C.F."/>
            <person name="Rogers A."/>
            <person name="Williams B."/>
            <person name="Antoshechkin I."/>
            <person name="Lee M.M."/>
            <person name="Goodwin Z."/>
            <person name="Lu X."/>
            <person name="Lewis E.E."/>
            <person name="Goodrich-Blair H."/>
            <person name="Stock S.P."/>
            <person name="Adams B.J."/>
            <person name="Sternberg P.W."/>
            <person name="Mortazavi A."/>
        </authorList>
    </citation>
    <scope>NUCLEOTIDE SEQUENCE [LARGE SCALE GENOMIC DNA]</scope>
    <source>
        <strain evidence="2 3">ALL</strain>
    </source>
</reference>
<dbReference type="EMBL" id="AZBU02000011">
    <property type="protein sequence ID" value="TKR60818.1"/>
    <property type="molecule type" value="Genomic_DNA"/>
</dbReference>
<evidence type="ECO:0000256" key="1">
    <source>
        <dbReference type="SAM" id="MobiDB-lite"/>
    </source>
</evidence>
<dbReference type="Proteomes" id="UP000298663">
    <property type="component" value="Unassembled WGS sequence"/>
</dbReference>
<evidence type="ECO:0000313" key="2">
    <source>
        <dbReference type="EMBL" id="TKR60818.1"/>
    </source>
</evidence>
<sequence>MGRDWTGKTEDLRCKTENQEPPINKRRETPACLHNFSRPPIFPLSFHKSPNSTVLSRINNLRVVFKGGSECGDRTRLVCPPRFIPPSDLPTFVFFSSSRRSTKPVMKP</sequence>
<evidence type="ECO:0000313" key="3">
    <source>
        <dbReference type="Proteomes" id="UP000298663"/>
    </source>
</evidence>